<evidence type="ECO:0000259" key="2">
    <source>
        <dbReference type="Pfam" id="PF07833"/>
    </source>
</evidence>
<name>A0A229NUW8_9BACL</name>
<feature type="signal peptide" evidence="1">
    <location>
        <begin position="1"/>
        <end position="31"/>
    </location>
</feature>
<keyword evidence="1" id="KW-0732">Signal</keyword>
<gene>
    <name evidence="3" type="ORF">CGZ75_20345</name>
</gene>
<dbReference type="RefSeq" id="WP_089526115.1">
    <property type="nucleotide sequence ID" value="NZ_NMUQ01000003.1"/>
</dbReference>
<evidence type="ECO:0000313" key="3">
    <source>
        <dbReference type="EMBL" id="OXM13409.1"/>
    </source>
</evidence>
<dbReference type="InterPro" id="IPR036582">
    <property type="entry name" value="Mao_N_sf"/>
</dbReference>
<dbReference type="InterPro" id="IPR012854">
    <property type="entry name" value="Cu_amine_oxidase-like_N"/>
</dbReference>
<evidence type="ECO:0000256" key="1">
    <source>
        <dbReference type="SAM" id="SignalP"/>
    </source>
</evidence>
<proteinExistence type="predicted"/>
<evidence type="ECO:0000313" key="4">
    <source>
        <dbReference type="Proteomes" id="UP000215145"/>
    </source>
</evidence>
<dbReference type="OrthoDB" id="1684927at2"/>
<comment type="caution">
    <text evidence="3">The sequence shown here is derived from an EMBL/GenBank/DDBJ whole genome shotgun (WGS) entry which is preliminary data.</text>
</comment>
<sequence length="363" mass="38642">MKNRANKIPALLSAATLSVAALTLATSSAFALSPGSTAVPISAPLPGNSGNNQDQQQPMLNYNSVTGAVKEINESQSLKGAKIVSLQNDAGEIIANVTVTSNTYVASPDQLKVGAKLTAFYDAKKPMIAIYPPQFEAVVVVPAEEAVTWKVDRFTVDPDRKLGLVSNDKSLIILPSDQTKIILEDGTPFAGSLEGRTLAVKYSIATFSIPPQTTPEQIVVLSEPVQPPVGVMPENEHPKPVSSVDVAGHSIVVEGKTIKTPAAYTDKKGTVMVPLRAIVEALNQKLTWEAATKSTRIGISTSLQIGKDYYVYNKMAPIKLGTSPALVEGATYVPLSFFTDVLRMNNAYAFEGQIVIDNGEKMG</sequence>
<dbReference type="SUPFAM" id="SSF55383">
    <property type="entry name" value="Copper amine oxidase, domain N"/>
    <property type="match status" value="1"/>
</dbReference>
<feature type="chain" id="PRO_5013302681" evidence="1">
    <location>
        <begin position="32"/>
        <end position="363"/>
    </location>
</feature>
<reference evidence="3 4" key="1">
    <citation type="submission" date="2017-07" db="EMBL/GenBank/DDBJ databases">
        <title>Paenibacillus herberti R33 genome sequencing and assembly.</title>
        <authorList>
            <person name="Su W."/>
        </authorList>
    </citation>
    <scope>NUCLEOTIDE SEQUENCE [LARGE SCALE GENOMIC DNA]</scope>
    <source>
        <strain evidence="3 4">R33</strain>
    </source>
</reference>
<organism evidence="3 4">
    <name type="scientific">Paenibacillus herberti</name>
    <dbReference type="NCBI Taxonomy" id="1619309"/>
    <lineage>
        <taxon>Bacteria</taxon>
        <taxon>Bacillati</taxon>
        <taxon>Bacillota</taxon>
        <taxon>Bacilli</taxon>
        <taxon>Bacillales</taxon>
        <taxon>Paenibacillaceae</taxon>
        <taxon>Paenibacillus</taxon>
    </lineage>
</organism>
<protein>
    <submittedName>
        <fullName evidence="3">Copper amine oxidase</fullName>
    </submittedName>
</protein>
<dbReference type="Pfam" id="PF07833">
    <property type="entry name" value="Cu_amine_oxidN1"/>
    <property type="match status" value="1"/>
</dbReference>
<accession>A0A229NUW8</accession>
<dbReference type="Gene3D" id="3.30.457.10">
    <property type="entry name" value="Copper amine oxidase-like, N-terminal domain"/>
    <property type="match status" value="1"/>
</dbReference>
<dbReference type="AlphaFoldDB" id="A0A229NUW8"/>
<feature type="domain" description="Copper amine oxidase-like N-terminal" evidence="2">
    <location>
        <begin position="252"/>
        <end position="348"/>
    </location>
</feature>
<keyword evidence="4" id="KW-1185">Reference proteome</keyword>
<dbReference type="EMBL" id="NMUQ01000003">
    <property type="protein sequence ID" value="OXM13409.1"/>
    <property type="molecule type" value="Genomic_DNA"/>
</dbReference>
<dbReference type="Proteomes" id="UP000215145">
    <property type="component" value="Unassembled WGS sequence"/>
</dbReference>